<name>A0A4R3NUT0_9HYPH</name>
<comment type="caution">
    <text evidence="7">The sequence shown here is derived from an EMBL/GenBank/DDBJ whole genome shotgun (WGS) entry which is preliminary data.</text>
</comment>
<keyword evidence="8" id="KW-1185">Reference proteome</keyword>
<evidence type="ECO:0000256" key="1">
    <source>
        <dbReference type="ARBA" id="ARBA00023015"/>
    </source>
</evidence>
<evidence type="ECO:0000256" key="5">
    <source>
        <dbReference type="SAM" id="MobiDB-lite"/>
    </source>
</evidence>
<feature type="region of interest" description="Disordered" evidence="5">
    <location>
        <begin position="1"/>
        <end position="21"/>
    </location>
</feature>
<proteinExistence type="predicted"/>
<dbReference type="PANTHER" id="PTHR47506:SF1">
    <property type="entry name" value="HTH-TYPE TRANSCRIPTIONAL REGULATOR YJDC"/>
    <property type="match status" value="1"/>
</dbReference>
<dbReference type="RefSeq" id="WP_245510987.1">
    <property type="nucleotide sequence ID" value="NZ_SMAR01000009.1"/>
</dbReference>
<dbReference type="SUPFAM" id="SSF48498">
    <property type="entry name" value="Tetracyclin repressor-like, C-terminal domain"/>
    <property type="match status" value="1"/>
</dbReference>
<dbReference type="SUPFAM" id="SSF46689">
    <property type="entry name" value="Homeodomain-like"/>
    <property type="match status" value="1"/>
</dbReference>
<evidence type="ECO:0000256" key="2">
    <source>
        <dbReference type="ARBA" id="ARBA00023125"/>
    </source>
</evidence>
<dbReference type="Proteomes" id="UP000295097">
    <property type="component" value="Unassembled WGS sequence"/>
</dbReference>
<feature type="domain" description="HTH tetR-type" evidence="6">
    <location>
        <begin position="25"/>
        <end position="85"/>
    </location>
</feature>
<dbReference type="InterPro" id="IPR009057">
    <property type="entry name" value="Homeodomain-like_sf"/>
</dbReference>
<dbReference type="PANTHER" id="PTHR47506">
    <property type="entry name" value="TRANSCRIPTIONAL REGULATORY PROTEIN"/>
    <property type="match status" value="1"/>
</dbReference>
<reference evidence="7 8" key="1">
    <citation type="submission" date="2019-03" db="EMBL/GenBank/DDBJ databases">
        <title>Freshwater and sediment microbial communities from various areas in North America, analyzing microbe dynamics in response to fracking.</title>
        <authorList>
            <person name="Lamendella R."/>
        </authorList>
    </citation>
    <scope>NUCLEOTIDE SEQUENCE [LARGE SCALE GENOMIC DNA]</scope>
    <source>
        <strain evidence="7 8">175.2</strain>
    </source>
</reference>
<evidence type="ECO:0000313" key="8">
    <source>
        <dbReference type="Proteomes" id="UP000295097"/>
    </source>
</evidence>
<accession>A0A4R3NUT0</accession>
<feature type="DNA-binding region" description="H-T-H motif" evidence="4">
    <location>
        <begin position="48"/>
        <end position="67"/>
    </location>
</feature>
<protein>
    <submittedName>
        <fullName evidence="7">TetR family transcriptional regulator</fullName>
    </submittedName>
</protein>
<dbReference type="InterPro" id="IPR036271">
    <property type="entry name" value="Tet_transcr_reg_TetR-rel_C_sf"/>
</dbReference>
<dbReference type="EMBL" id="SMAR01000009">
    <property type="protein sequence ID" value="TCT40322.1"/>
    <property type="molecule type" value="Genomic_DNA"/>
</dbReference>
<dbReference type="InterPro" id="IPR001647">
    <property type="entry name" value="HTH_TetR"/>
</dbReference>
<gene>
    <name evidence="7" type="ORF">EDC90_100944</name>
</gene>
<keyword evidence="3" id="KW-0804">Transcription</keyword>
<dbReference type="GO" id="GO:0003677">
    <property type="term" value="F:DNA binding"/>
    <property type="evidence" value="ECO:0007669"/>
    <property type="project" value="UniProtKB-UniRule"/>
</dbReference>
<dbReference type="AlphaFoldDB" id="A0A4R3NUT0"/>
<dbReference type="PRINTS" id="PR00455">
    <property type="entry name" value="HTHTETR"/>
</dbReference>
<feature type="compositionally biased region" description="Basic and acidic residues" evidence="5">
    <location>
        <begin position="1"/>
        <end position="15"/>
    </location>
</feature>
<evidence type="ECO:0000313" key="7">
    <source>
        <dbReference type="EMBL" id="TCT40322.1"/>
    </source>
</evidence>
<evidence type="ECO:0000256" key="3">
    <source>
        <dbReference type="ARBA" id="ARBA00023163"/>
    </source>
</evidence>
<keyword evidence="2 4" id="KW-0238">DNA-binding</keyword>
<evidence type="ECO:0000259" key="6">
    <source>
        <dbReference type="PROSITE" id="PS50977"/>
    </source>
</evidence>
<dbReference type="Gene3D" id="1.10.357.10">
    <property type="entry name" value="Tetracycline Repressor, domain 2"/>
    <property type="match status" value="1"/>
</dbReference>
<sequence length="214" mass="23735">MKKNETVTKDGESGARARGSYLKGRRRREAIVDAAMVIFGRQGYQNAAFAAVAEEVGLTLPGLLHHFPRKVDLLLAVLERRDEMARTMLPAEGGDWPDMLKALVAIVRHNESIPGVVRVFALLSVECLADDHPAKEWFERRMNETRTMIADAFRVGIGRGTLDAALSPESLASEVIAMMDGLQEQWLRSGQLLDMSGIFGAYIKRLVRDLSQEA</sequence>
<keyword evidence="1" id="KW-0805">Transcription regulation</keyword>
<dbReference type="PROSITE" id="PS50977">
    <property type="entry name" value="HTH_TETR_2"/>
    <property type="match status" value="1"/>
</dbReference>
<evidence type="ECO:0000256" key="4">
    <source>
        <dbReference type="PROSITE-ProRule" id="PRU00335"/>
    </source>
</evidence>
<organism evidence="7 8">
    <name type="scientific">Martelella mediterranea</name>
    <dbReference type="NCBI Taxonomy" id="293089"/>
    <lineage>
        <taxon>Bacteria</taxon>
        <taxon>Pseudomonadati</taxon>
        <taxon>Pseudomonadota</taxon>
        <taxon>Alphaproteobacteria</taxon>
        <taxon>Hyphomicrobiales</taxon>
        <taxon>Aurantimonadaceae</taxon>
        <taxon>Martelella</taxon>
    </lineage>
</organism>
<dbReference type="Pfam" id="PF00440">
    <property type="entry name" value="TetR_N"/>
    <property type="match status" value="1"/>
</dbReference>